<evidence type="ECO:0000313" key="5">
    <source>
        <dbReference type="Proteomes" id="UP000060390"/>
    </source>
</evidence>
<reference evidence="3 6" key="1">
    <citation type="journal article" date="2015" name="ISME J.">
        <title>Elemental sulfur and acetate can support life of a novel strictly anaerobic haloarchaeon.</title>
        <authorList>
            <person name="Sorokin D.Y."/>
            <person name="Kublanov I.V."/>
            <person name="Gavrilov S.N."/>
            <person name="Rojo D."/>
            <person name="Roman P."/>
            <person name="Golyshin P.N."/>
            <person name="Slepak V.Z."/>
            <person name="Smedile F."/>
            <person name="Ferrer M."/>
            <person name="Messina E."/>
            <person name="La Cono V."/>
            <person name="Yakimov M.M."/>
        </authorList>
    </citation>
    <scope>NUCLEOTIDE SEQUENCE [LARGE SCALE GENOMIC DNA]</scope>
    <source>
        <strain evidence="3 6">HSR2</strain>
    </source>
</reference>
<accession>A0A0F7PDH0</accession>
<reference evidence="4 5" key="3">
    <citation type="journal article" date="2016" name="Stand. Genomic Sci.">
        <title>Complete genome sequence of 'Halanaeroarchaeum sulfurireducens' M27-SA2, a sulfur-reducing and acetate-oxidizing haloarchaeon from the deep-sea hypersaline anoxic lake Medee.</title>
        <authorList>
            <person name="Messina E."/>
            <person name="Sorokin D.Y."/>
            <person name="Kublanov I.V."/>
            <person name="Toshchakov S."/>
            <person name="Lopatina A."/>
            <person name="Arcadi E."/>
            <person name="Smedile F."/>
            <person name="La Spada G."/>
            <person name="La Cono V."/>
            <person name="Yakimov M.M."/>
        </authorList>
    </citation>
    <scope>NUCLEOTIDE SEQUENCE [LARGE SCALE GENOMIC DNA]</scope>
    <source>
        <strain evidence="4 5">M27-SA2</strain>
    </source>
</reference>
<dbReference type="STRING" id="1604004.HLASA_0888"/>
<dbReference type="NCBIfam" id="NF037970">
    <property type="entry name" value="vanZ_1"/>
    <property type="match status" value="1"/>
</dbReference>
<feature type="transmembrane region" description="Helical" evidence="1">
    <location>
        <begin position="44"/>
        <end position="62"/>
    </location>
</feature>
<dbReference type="PANTHER" id="PTHR28008:SF1">
    <property type="entry name" value="DOMAIN PROTEIN, PUTATIVE (AFU_ORTHOLOGUE AFUA_3G10980)-RELATED"/>
    <property type="match status" value="1"/>
</dbReference>
<feature type="transmembrane region" description="Helical" evidence="1">
    <location>
        <begin position="12"/>
        <end position="32"/>
    </location>
</feature>
<evidence type="ECO:0000313" key="4">
    <source>
        <dbReference type="EMBL" id="ALG81785.1"/>
    </source>
</evidence>
<protein>
    <submittedName>
        <fullName evidence="3">VanZ like family protein</fullName>
    </submittedName>
</protein>
<dbReference type="OrthoDB" id="214957at2157"/>
<dbReference type="Pfam" id="PF04892">
    <property type="entry name" value="VanZ"/>
    <property type="match status" value="1"/>
</dbReference>
<name>A0A0F7PDH0_9EURY</name>
<dbReference type="EMBL" id="CP011564">
    <property type="protein sequence ID" value="ALG81785.1"/>
    <property type="molecule type" value="Genomic_DNA"/>
</dbReference>
<sequence length="136" mass="14986">MKVPLLPRWMRWTLVAVVSGVILYFSVIQSPGTPSGAGPFWDKKLHFAAYGGLTVVYAYATARYRRRPIYRAVGVILAVVLFGVLVELLQGIVPVRQFSILDLLANAIGALLASVWFLLESHLDYRAITAAEPSPD</sequence>
<feature type="domain" description="VanZ-like" evidence="2">
    <location>
        <begin position="41"/>
        <end position="117"/>
    </location>
</feature>
<dbReference type="Proteomes" id="UP000060390">
    <property type="component" value="Chromosome"/>
</dbReference>
<evidence type="ECO:0000256" key="1">
    <source>
        <dbReference type="SAM" id="Phobius"/>
    </source>
</evidence>
<feature type="transmembrane region" description="Helical" evidence="1">
    <location>
        <begin position="69"/>
        <end position="92"/>
    </location>
</feature>
<evidence type="ECO:0000313" key="6">
    <source>
        <dbReference type="Proteomes" id="UP000069906"/>
    </source>
</evidence>
<gene>
    <name evidence="4" type="ORF">HLASA_0888</name>
    <name evidence="3" type="ORF">HLASF_0891</name>
</gene>
<dbReference type="GeneID" id="26010246"/>
<dbReference type="InterPro" id="IPR006976">
    <property type="entry name" value="VanZ-like"/>
</dbReference>
<dbReference type="KEGG" id="hsf:HLASA_0888"/>
<keyword evidence="1" id="KW-1133">Transmembrane helix</keyword>
<dbReference type="KEGG" id="hsu:HLASF_0891"/>
<organism evidence="3 6">
    <name type="scientific">Halanaeroarchaeum sulfurireducens</name>
    <dbReference type="NCBI Taxonomy" id="1604004"/>
    <lineage>
        <taxon>Archaea</taxon>
        <taxon>Methanobacteriati</taxon>
        <taxon>Methanobacteriota</taxon>
        <taxon>Stenosarchaea group</taxon>
        <taxon>Halobacteria</taxon>
        <taxon>Halobacteriales</taxon>
        <taxon>Halobacteriaceae</taxon>
        <taxon>Halanaeroarchaeum</taxon>
    </lineage>
</organism>
<evidence type="ECO:0000313" key="3">
    <source>
        <dbReference type="EMBL" id="AKH97383.1"/>
    </source>
</evidence>
<dbReference type="Proteomes" id="UP000069906">
    <property type="component" value="Chromosome"/>
</dbReference>
<proteinExistence type="predicted"/>
<evidence type="ECO:0000259" key="2">
    <source>
        <dbReference type="Pfam" id="PF04892"/>
    </source>
</evidence>
<dbReference type="AlphaFoldDB" id="A0A0F7PDH0"/>
<dbReference type="EMBL" id="CP008874">
    <property type="protein sequence ID" value="AKH97383.1"/>
    <property type="molecule type" value="Genomic_DNA"/>
</dbReference>
<keyword evidence="1" id="KW-0472">Membrane</keyword>
<dbReference type="RefSeq" id="WP_050048152.1">
    <property type="nucleotide sequence ID" value="NZ_CP008874.1"/>
</dbReference>
<feature type="transmembrane region" description="Helical" evidence="1">
    <location>
        <begin position="98"/>
        <end position="119"/>
    </location>
</feature>
<reference evidence="5" key="2">
    <citation type="submission" date="2015-05" db="EMBL/GenBank/DDBJ databases">
        <title>Complete genome sequence of Halanaeroarchaeum sulfurireducens type strain M27-SA2, a sulfate-reducer haloarchaeon from marine anoxic lake Medee.</title>
        <authorList>
            <person name="Messina E."/>
            <person name="Kublanov I.V."/>
            <person name="Toshchakov S."/>
            <person name="Arcadi E."/>
            <person name="La Spada G."/>
            <person name="La Cono V."/>
            <person name="Yakimov M.M."/>
        </authorList>
    </citation>
    <scope>NUCLEOTIDE SEQUENCE [LARGE SCALE GENOMIC DNA]</scope>
    <source>
        <strain evidence="5">M27-SA2</strain>
    </source>
</reference>
<keyword evidence="1" id="KW-0812">Transmembrane</keyword>
<keyword evidence="6" id="KW-1185">Reference proteome</keyword>
<dbReference type="PANTHER" id="PTHR28008">
    <property type="entry name" value="DOMAIN PROTEIN, PUTATIVE (AFU_ORTHOLOGUE AFUA_3G10980)-RELATED"/>
    <property type="match status" value="1"/>
</dbReference>
<dbReference type="HOGENOM" id="CLU_096028_4_0_2"/>